<dbReference type="Proteomes" id="UP000386466">
    <property type="component" value="Unassembled WGS sequence"/>
</dbReference>
<sequence>MNFDKCHPGYFGKVGVMHYDLKRNQSFCPTVSLDKLSTMVSELTKGMAARNTTGAAPIIDVA</sequence>
<gene>
    <name evidence="2" type="ORF">LYPA_23C000696</name>
</gene>
<reference evidence="2 3" key="1">
    <citation type="submission" date="2019-01" db="EMBL/GenBank/DDBJ databases">
        <authorList>
            <person name="Alioto T."/>
            <person name="Alioto T."/>
        </authorList>
    </citation>
    <scope>NUCLEOTIDE SEQUENCE [LARGE SCALE GENOMIC DNA]</scope>
</reference>
<name>A0A485MF30_LYNPA</name>
<organism evidence="2 3">
    <name type="scientific">Lynx pardinus</name>
    <name type="common">Iberian lynx</name>
    <name type="synonym">Felis pardina</name>
    <dbReference type="NCBI Taxonomy" id="191816"/>
    <lineage>
        <taxon>Eukaryota</taxon>
        <taxon>Metazoa</taxon>
        <taxon>Chordata</taxon>
        <taxon>Craniata</taxon>
        <taxon>Vertebrata</taxon>
        <taxon>Euteleostomi</taxon>
        <taxon>Mammalia</taxon>
        <taxon>Eutheria</taxon>
        <taxon>Laurasiatheria</taxon>
        <taxon>Carnivora</taxon>
        <taxon>Feliformia</taxon>
        <taxon>Felidae</taxon>
        <taxon>Felinae</taxon>
        <taxon>Lynx</taxon>
    </lineage>
</organism>
<dbReference type="AlphaFoldDB" id="A0A485MF30"/>
<dbReference type="EMBL" id="CAAGRJ010001506">
    <property type="protein sequence ID" value="VFV19440.1"/>
    <property type="molecule type" value="Genomic_DNA"/>
</dbReference>
<dbReference type="GO" id="GO:0003735">
    <property type="term" value="F:structural constituent of ribosome"/>
    <property type="evidence" value="ECO:0007669"/>
    <property type="project" value="TreeGrafter"/>
</dbReference>
<dbReference type="PANTHER" id="PTHR11721:SF3">
    <property type="entry name" value="LARGE RIBOSOMAL SUBUNIT PROTEIN UL15"/>
    <property type="match status" value="1"/>
</dbReference>
<accession>A0A485MF30</accession>
<proteinExistence type="inferred from homology"/>
<dbReference type="PANTHER" id="PTHR11721">
    <property type="entry name" value="60S RIBOSOMAL PROTEIN L27A"/>
    <property type="match status" value="1"/>
</dbReference>
<comment type="similarity">
    <text evidence="1">Belongs to the universal ribosomal protein uL15 family.</text>
</comment>
<keyword evidence="2" id="KW-0689">Ribosomal protein</keyword>
<evidence type="ECO:0000313" key="3">
    <source>
        <dbReference type="Proteomes" id="UP000386466"/>
    </source>
</evidence>
<dbReference type="Gene3D" id="3.100.10.10">
    <property type="match status" value="1"/>
</dbReference>
<keyword evidence="2" id="KW-0687">Ribonucleoprotein</keyword>
<evidence type="ECO:0000256" key="1">
    <source>
        <dbReference type="ARBA" id="ARBA00007320"/>
    </source>
</evidence>
<protein>
    <submittedName>
        <fullName evidence="2">60s ribosomal protein l27a-like</fullName>
    </submittedName>
</protein>
<evidence type="ECO:0000313" key="2">
    <source>
        <dbReference type="EMBL" id="VFV19440.1"/>
    </source>
</evidence>
<dbReference type="GO" id="GO:0022625">
    <property type="term" value="C:cytosolic large ribosomal subunit"/>
    <property type="evidence" value="ECO:0007669"/>
    <property type="project" value="TreeGrafter"/>
</dbReference>
<keyword evidence="3" id="KW-1185">Reference proteome</keyword>